<dbReference type="EMBL" id="KR029596">
    <property type="protein sequence ID" value="AKH47606.1"/>
    <property type="molecule type" value="Genomic_DNA"/>
</dbReference>
<feature type="region of interest" description="Disordered" evidence="1">
    <location>
        <begin position="1"/>
        <end position="59"/>
    </location>
</feature>
<proteinExistence type="predicted"/>
<evidence type="ECO:0000256" key="1">
    <source>
        <dbReference type="SAM" id="MobiDB-lite"/>
    </source>
</evidence>
<sequence>MRYKLRSGEGWSAASWQSRPTSGCSHSRLECRPPHRQQSMSHYPHRLHLPPTPCSQSSA</sequence>
<reference evidence="2" key="2">
    <citation type="submission" date="2015-03" db="EMBL/GenBank/DDBJ databases">
        <authorList>
            <person name="Chow C.-E.T."/>
            <person name="Winget D.M."/>
            <person name="White R.A.III."/>
            <person name="Hallam S.J."/>
            <person name="Suttle C.A."/>
        </authorList>
    </citation>
    <scope>NUCLEOTIDE SEQUENCE</scope>
    <source>
        <strain evidence="2">Oxic1_1</strain>
    </source>
</reference>
<organism evidence="2">
    <name type="scientific">uncultured marine virus</name>
    <dbReference type="NCBI Taxonomy" id="186617"/>
    <lineage>
        <taxon>Viruses</taxon>
        <taxon>environmental samples</taxon>
    </lineage>
</organism>
<accession>A0A0F7L959</accession>
<reference evidence="2" key="1">
    <citation type="journal article" date="2015" name="Front. Microbiol.">
        <title>Combining genomic sequencing methods to explore viral diversity and reveal potential virus-host interactions.</title>
        <authorList>
            <person name="Chow C.E."/>
            <person name="Winget D.M."/>
            <person name="White R.A.III."/>
            <person name="Hallam S.J."/>
            <person name="Suttle C.A."/>
        </authorList>
    </citation>
    <scope>NUCLEOTIDE SEQUENCE</scope>
    <source>
        <strain evidence="2">Oxic1_1</strain>
    </source>
</reference>
<feature type="compositionally biased region" description="Polar residues" evidence="1">
    <location>
        <begin position="14"/>
        <end position="25"/>
    </location>
</feature>
<name>A0A0F7L959_9VIRU</name>
<evidence type="ECO:0000313" key="2">
    <source>
        <dbReference type="EMBL" id="AKH47606.1"/>
    </source>
</evidence>
<protein>
    <submittedName>
        <fullName evidence="2">Uncharacterized protein</fullName>
    </submittedName>
</protein>